<dbReference type="RefSeq" id="WP_055184224.1">
    <property type="nucleotide sequence ID" value="NZ_CYXN01000001.1"/>
</dbReference>
<organism evidence="1 2">
    <name type="scientific">Faecalibacterium prausnitzii</name>
    <dbReference type="NCBI Taxonomy" id="853"/>
    <lineage>
        <taxon>Bacteria</taxon>
        <taxon>Bacillati</taxon>
        <taxon>Bacillota</taxon>
        <taxon>Clostridia</taxon>
        <taxon>Eubacteriales</taxon>
        <taxon>Oscillospiraceae</taxon>
        <taxon>Faecalibacterium</taxon>
    </lineage>
</organism>
<gene>
    <name evidence="1" type="ORF">ERS852582_00022</name>
</gene>
<evidence type="ECO:0000313" key="2">
    <source>
        <dbReference type="Proteomes" id="UP000095649"/>
    </source>
</evidence>
<reference evidence="1 2" key="1">
    <citation type="submission" date="2015-09" db="EMBL/GenBank/DDBJ databases">
        <authorList>
            <consortium name="Pathogen Informatics"/>
        </authorList>
    </citation>
    <scope>NUCLEOTIDE SEQUENCE [LARGE SCALE GENOMIC DNA]</scope>
    <source>
        <strain evidence="1 2">2789STDY5834970</strain>
    </source>
</reference>
<dbReference type="InterPro" id="IPR011050">
    <property type="entry name" value="Pectin_lyase_fold/virulence"/>
</dbReference>
<evidence type="ECO:0008006" key="3">
    <source>
        <dbReference type="Google" id="ProtNLM"/>
    </source>
</evidence>
<dbReference type="InterPro" id="IPR012334">
    <property type="entry name" value="Pectin_lyas_fold"/>
</dbReference>
<name>A0A173QTX0_9FIRM</name>
<accession>A0A173QTX0</accession>
<dbReference type="OrthoDB" id="8660908at2"/>
<protein>
    <recommendedName>
        <fullName evidence="3">Pectate lyase</fullName>
    </recommendedName>
</protein>
<evidence type="ECO:0000313" key="1">
    <source>
        <dbReference type="EMBL" id="CUM68768.1"/>
    </source>
</evidence>
<dbReference type="Proteomes" id="UP000095649">
    <property type="component" value="Unassembled WGS sequence"/>
</dbReference>
<dbReference type="AlphaFoldDB" id="A0A173QTX0"/>
<dbReference type="Gene3D" id="2.160.20.10">
    <property type="entry name" value="Single-stranded right-handed beta-helix, Pectin lyase-like"/>
    <property type="match status" value="1"/>
</dbReference>
<proteinExistence type="predicted"/>
<sequence>MGYTKQNFIDGQTLTAAKLNHMEAGIAAAWDMAGSGTGGGAVTGIPGAAGDGETDDTEALTAALSQSNCVVDGGNKKYKYFEIIVNNVEDLEVRNVIFWKGANMVLEGCKNIRFVNCTWEGINPNGVNKIWTCGIRLRGRMENGESIWCENIWIEGCIFQNVWYNPYVNNGRPQDVSDAAILP</sequence>
<dbReference type="SUPFAM" id="SSF51126">
    <property type="entry name" value="Pectin lyase-like"/>
    <property type="match status" value="1"/>
</dbReference>
<dbReference type="EMBL" id="CYXN01000001">
    <property type="protein sequence ID" value="CUM68768.1"/>
    <property type="molecule type" value="Genomic_DNA"/>
</dbReference>